<evidence type="ECO:0000313" key="15">
    <source>
        <dbReference type="EMBL" id="KAF1816916.1"/>
    </source>
</evidence>
<dbReference type="GO" id="GO:0006784">
    <property type="term" value="P:heme A biosynthetic process"/>
    <property type="evidence" value="ECO:0007669"/>
    <property type="project" value="TreeGrafter"/>
</dbReference>
<feature type="transmembrane region" description="Helical" evidence="14">
    <location>
        <begin position="445"/>
        <end position="465"/>
    </location>
</feature>
<evidence type="ECO:0000256" key="12">
    <source>
        <dbReference type="ARBA" id="ARBA00030253"/>
    </source>
</evidence>
<name>A0A6G1GG60_9PEZI</name>
<feature type="compositionally biased region" description="Low complexity" evidence="13">
    <location>
        <begin position="149"/>
        <end position="164"/>
    </location>
</feature>
<dbReference type="PANTHER" id="PTHR43448">
    <property type="entry name" value="PROTOHEME IX FARNESYLTRANSFERASE, MITOCHONDRIAL"/>
    <property type="match status" value="1"/>
</dbReference>
<evidence type="ECO:0000256" key="7">
    <source>
        <dbReference type="ARBA" id="ARBA00022946"/>
    </source>
</evidence>
<accession>A0A6G1GG60</accession>
<reference evidence="15 17" key="1">
    <citation type="submission" date="2020-01" db="EMBL/GenBank/DDBJ databases">
        <authorList>
            <consortium name="DOE Joint Genome Institute"/>
            <person name="Haridas S."/>
            <person name="Albert R."/>
            <person name="Binder M."/>
            <person name="Bloem J."/>
            <person name="Labutti K."/>
            <person name="Salamov A."/>
            <person name="Andreopoulos B."/>
            <person name="Baker S.E."/>
            <person name="Barry K."/>
            <person name="Bills G."/>
            <person name="Bluhm B.H."/>
            <person name="Cannon C."/>
            <person name="Castanera R."/>
            <person name="Culley D.E."/>
            <person name="Daum C."/>
            <person name="Ezra D."/>
            <person name="Gonzalez J.B."/>
            <person name="Henrissat B."/>
            <person name="Kuo A."/>
            <person name="Liang C."/>
            <person name="Lipzen A."/>
            <person name="Lutzoni F."/>
            <person name="Magnuson J."/>
            <person name="Mondo S."/>
            <person name="Nolan M."/>
            <person name="Ohm R."/>
            <person name="Pangilinan J."/>
            <person name="Park H.-J."/>
            <person name="Ramirez L."/>
            <person name="Alfaro M."/>
            <person name="Sun H."/>
            <person name="Tritt A."/>
            <person name="Yoshinaga Y."/>
            <person name="Zwiers L.-H."/>
            <person name="Turgeon B.G."/>
            <person name="Goodwin S.B."/>
            <person name="Spatafora J.W."/>
            <person name="Crous P.W."/>
            <person name="Grigoriev I.V."/>
        </authorList>
    </citation>
    <scope>NUCLEOTIDE SEQUENCE</scope>
    <source>
        <strain evidence="15 17">CBS 781.70</strain>
    </source>
</reference>
<dbReference type="OrthoDB" id="5211at2759"/>
<evidence type="ECO:0000256" key="13">
    <source>
        <dbReference type="SAM" id="MobiDB-lite"/>
    </source>
</evidence>
<dbReference type="CDD" id="cd13957">
    <property type="entry name" value="PT_UbiA_Cox10"/>
    <property type="match status" value="1"/>
</dbReference>
<evidence type="ECO:0000256" key="6">
    <source>
        <dbReference type="ARBA" id="ARBA00022692"/>
    </source>
</evidence>
<keyword evidence="9" id="KW-0496">Mitochondrion</keyword>
<keyword evidence="8 14" id="KW-1133">Transmembrane helix</keyword>
<evidence type="ECO:0000256" key="11">
    <source>
        <dbReference type="ARBA" id="ARBA00023136"/>
    </source>
</evidence>
<gene>
    <name evidence="15 17" type="ORF">P152DRAFT_510254</name>
</gene>
<keyword evidence="6 14" id="KW-0812">Transmembrane</keyword>
<protein>
    <recommendedName>
        <fullName evidence="4">Protoheme IX farnesyltransferase, mitochondrial</fullName>
    </recommendedName>
    <alternativeName>
        <fullName evidence="12">Heme O synthase</fullName>
    </alternativeName>
</protein>
<keyword evidence="5 15" id="KW-0808">Transferase</keyword>
<proteinExistence type="inferred from homology"/>
<dbReference type="Pfam" id="PF01040">
    <property type="entry name" value="UbiA"/>
    <property type="match status" value="1"/>
</dbReference>
<dbReference type="FunFam" id="1.10.357.140:FF:000004">
    <property type="entry name" value="Protoheme IX farnesyltransferase, mitochondrial"/>
    <property type="match status" value="1"/>
</dbReference>
<comment type="function">
    <text evidence="1">Converts protoheme IX and farnesyl diphosphate to heme O.</text>
</comment>
<evidence type="ECO:0000256" key="14">
    <source>
        <dbReference type="SAM" id="Phobius"/>
    </source>
</evidence>
<dbReference type="RefSeq" id="XP_033538547.1">
    <property type="nucleotide sequence ID" value="XM_033682650.1"/>
</dbReference>
<evidence type="ECO:0000313" key="17">
    <source>
        <dbReference type="RefSeq" id="XP_033538547.1"/>
    </source>
</evidence>
<keyword evidence="16" id="KW-1185">Reference proteome</keyword>
<dbReference type="InterPro" id="IPR000537">
    <property type="entry name" value="UbiA_prenyltransferase"/>
</dbReference>
<feature type="region of interest" description="Disordered" evidence="13">
    <location>
        <begin position="117"/>
        <end position="169"/>
    </location>
</feature>
<organism evidence="15">
    <name type="scientific">Eremomyces bilateralis CBS 781.70</name>
    <dbReference type="NCBI Taxonomy" id="1392243"/>
    <lineage>
        <taxon>Eukaryota</taxon>
        <taxon>Fungi</taxon>
        <taxon>Dikarya</taxon>
        <taxon>Ascomycota</taxon>
        <taxon>Pezizomycotina</taxon>
        <taxon>Dothideomycetes</taxon>
        <taxon>Dothideomycetes incertae sedis</taxon>
        <taxon>Eremomycetales</taxon>
        <taxon>Eremomycetaceae</taxon>
        <taxon>Eremomyces</taxon>
    </lineage>
</organism>
<dbReference type="InterPro" id="IPR006369">
    <property type="entry name" value="Protohaem_IX_farnesylTrfase"/>
</dbReference>
<dbReference type="Proteomes" id="UP000504638">
    <property type="component" value="Unplaced"/>
</dbReference>
<evidence type="ECO:0000256" key="5">
    <source>
        <dbReference type="ARBA" id="ARBA00022679"/>
    </source>
</evidence>
<keyword evidence="11 14" id="KW-0472">Membrane</keyword>
<keyword evidence="7" id="KW-0809">Transit peptide</keyword>
<dbReference type="PANTHER" id="PTHR43448:SF2">
    <property type="entry name" value="PROTOHEME IX FARNESYLTRANSFERASE, MITOCHONDRIAL"/>
    <property type="match status" value="1"/>
</dbReference>
<feature type="transmembrane region" description="Helical" evidence="14">
    <location>
        <begin position="503"/>
        <end position="525"/>
    </location>
</feature>
<dbReference type="HAMAP" id="MF_00154">
    <property type="entry name" value="CyoE_CtaB"/>
    <property type="match status" value="1"/>
</dbReference>
<dbReference type="GeneID" id="54423220"/>
<dbReference type="Gene3D" id="1.10.357.140">
    <property type="entry name" value="UbiA prenyltransferase"/>
    <property type="match status" value="1"/>
</dbReference>
<feature type="compositionally biased region" description="Polar residues" evidence="13">
    <location>
        <begin position="130"/>
        <end position="139"/>
    </location>
</feature>
<evidence type="ECO:0000256" key="4">
    <source>
        <dbReference type="ARBA" id="ARBA00016335"/>
    </source>
</evidence>
<reference evidence="17" key="2">
    <citation type="submission" date="2020-04" db="EMBL/GenBank/DDBJ databases">
        <authorList>
            <consortium name="NCBI Genome Project"/>
        </authorList>
    </citation>
    <scope>NUCLEOTIDE SEQUENCE</scope>
    <source>
        <strain evidence="17">CBS 781.70</strain>
    </source>
</reference>
<sequence length="552" mass="59593">MALNAPIDPSTICRRCLTRLARPRLTGDRLWTRRSKTGITGTSSLRQTFVSLPRKQSDHDQSGIIGGESRRANRDFFLANSAFKELLSGQMKSRESSDSGNGKNFFTGKVVGSGEITRSHGSIGVGDTPTHVSTPQSQDLPHRRRQRQKALAAQQDAEQTAEQDLPADAPSKLTTLSASLPEHSFKRSMSTYLALAKPRLSFLIVLTTTTAYSLYPTPDFLAAASGSPSLNALTLLHLTTGTALCSASANALNMLYEPLSDAKMSRTRNRPLVRNLITPSRALLFAGASALTGATLLALGTNPVVTGLGILNIVVYAGIYTPLKPLSAINTWAGAIVGAIPPLMGWAAAAGECATTPLSTITAASSTLSDRLLDGFGFISGFQTLLTGADSAGGWCLAALLFAWQFPHFNALAHPIRNEYRRAGLRMLAWSNPARNARVSLRYSMVLPVTCIGLTAAGVVSWPFVVLSAPVNVWLMKEAFSFWRQGKKHGSESKQVTKAARGLFWASVWYLPMVLVLAMVTKVGLWDGVKARLARLFGWSDDDELWDLEDDE</sequence>
<comment type="subcellular location">
    <subcellularLocation>
        <location evidence="2">Mitochondrion membrane</location>
        <topology evidence="2">Multi-pass membrane protein</topology>
    </subcellularLocation>
</comment>
<dbReference type="GO" id="GO:0031966">
    <property type="term" value="C:mitochondrial membrane"/>
    <property type="evidence" value="ECO:0007669"/>
    <property type="project" value="UniProtKB-SubCell"/>
</dbReference>
<dbReference type="GO" id="GO:0008495">
    <property type="term" value="F:protoheme IX farnesyltransferase activity"/>
    <property type="evidence" value="ECO:0007669"/>
    <property type="project" value="InterPro"/>
</dbReference>
<dbReference type="AlphaFoldDB" id="A0A6G1GG60"/>
<evidence type="ECO:0000313" key="16">
    <source>
        <dbReference type="Proteomes" id="UP000504638"/>
    </source>
</evidence>
<evidence type="ECO:0000256" key="1">
    <source>
        <dbReference type="ARBA" id="ARBA00004013"/>
    </source>
</evidence>
<evidence type="ECO:0000256" key="10">
    <source>
        <dbReference type="ARBA" id="ARBA00023133"/>
    </source>
</evidence>
<keyword evidence="10" id="KW-0350">Heme biosynthesis</keyword>
<dbReference type="InterPro" id="IPR044878">
    <property type="entry name" value="UbiA_sf"/>
</dbReference>
<evidence type="ECO:0000256" key="9">
    <source>
        <dbReference type="ARBA" id="ARBA00023128"/>
    </source>
</evidence>
<evidence type="ECO:0000256" key="2">
    <source>
        <dbReference type="ARBA" id="ARBA00004225"/>
    </source>
</evidence>
<reference evidence="17" key="3">
    <citation type="submission" date="2025-04" db="UniProtKB">
        <authorList>
            <consortium name="RefSeq"/>
        </authorList>
    </citation>
    <scope>IDENTIFICATION</scope>
    <source>
        <strain evidence="17">CBS 781.70</strain>
    </source>
</reference>
<evidence type="ECO:0000256" key="8">
    <source>
        <dbReference type="ARBA" id="ARBA00022989"/>
    </source>
</evidence>
<dbReference type="EMBL" id="ML975149">
    <property type="protein sequence ID" value="KAF1816916.1"/>
    <property type="molecule type" value="Genomic_DNA"/>
</dbReference>
<comment type="similarity">
    <text evidence="3">Belongs to the UbiA prenyltransferase family.</text>
</comment>
<feature type="transmembrane region" description="Helical" evidence="14">
    <location>
        <begin position="304"/>
        <end position="323"/>
    </location>
</feature>
<evidence type="ECO:0000256" key="3">
    <source>
        <dbReference type="ARBA" id="ARBA00005985"/>
    </source>
</evidence>